<reference evidence="2" key="2">
    <citation type="submission" date="2022-01" db="EMBL/GenBank/DDBJ databases">
        <authorList>
            <person name="Yamashiro T."/>
            <person name="Shiraishi A."/>
            <person name="Satake H."/>
            <person name="Nakayama K."/>
        </authorList>
    </citation>
    <scope>NUCLEOTIDE SEQUENCE</scope>
</reference>
<sequence length="133" mass="14831">MDSILDLESAKGIIRNYAEELNDSAAAETYKTSSILLRQELEITEQPEDEEDHTWGGRTWGSHDLSGLIIPTAFNILRNLIMPPRRLKKKSVRRLVEKRVAKAIEEYKKYRANLDSAESSGGNTGNAGGTVNV</sequence>
<dbReference type="EMBL" id="BQNB010020464">
    <property type="protein sequence ID" value="GJT96254.1"/>
    <property type="molecule type" value="Genomic_DNA"/>
</dbReference>
<proteinExistence type="predicted"/>
<evidence type="ECO:0000313" key="2">
    <source>
        <dbReference type="EMBL" id="GJT96254.1"/>
    </source>
</evidence>
<reference evidence="2" key="1">
    <citation type="journal article" date="2022" name="Int. J. Mol. Sci.">
        <title>Draft Genome of Tanacetum Coccineum: Genomic Comparison of Closely Related Tanacetum-Family Plants.</title>
        <authorList>
            <person name="Yamashiro T."/>
            <person name="Shiraishi A."/>
            <person name="Nakayama K."/>
            <person name="Satake H."/>
        </authorList>
    </citation>
    <scope>NUCLEOTIDE SEQUENCE</scope>
</reference>
<feature type="coiled-coil region" evidence="1">
    <location>
        <begin position="93"/>
        <end position="120"/>
    </location>
</feature>
<organism evidence="2 3">
    <name type="scientific">Tanacetum coccineum</name>
    <dbReference type="NCBI Taxonomy" id="301880"/>
    <lineage>
        <taxon>Eukaryota</taxon>
        <taxon>Viridiplantae</taxon>
        <taxon>Streptophyta</taxon>
        <taxon>Embryophyta</taxon>
        <taxon>Tracheophyta</taxon>
        <taxon>Spermatophyta</taxon>
        <taxon>Magnoliopsida</taxon>
        <taxon>eudicotyledons</taxon>
        <taxon>Gunneridae</taxon>
        <taxon>Pentapetalae</taxon>
        <taxon>asterids</taxon>
        <taxon>campanulids</taxon>
        <taxon>Asterales</taxon>
        <taxon>Asteraceae</taxon>
        <taxon>Asteroideae</taxon>
        <taxon>Anthemideae</taxon>
        <taxon>Anthemidinae</taxon>
        <taxon>Tanacetum</taxon>
    </lineage>
</organism>
<keyword evidence="1" id="KW-0175">Coiled coil</keyword>
<accession>A0ABQ5I965</accession>
<evidence type="ECO:0000256" key="1">
    <source>
        <dbReference type="SAM" id="Coils"/>
    </source>
</evidence>
<dbReference type="Proteomes" id="UP001151760">
    <property type="component" value="Unassembled WGS sequence"/>
</dbReference>
<evidence type="ECO:0000313" key="3">
    <source>
        <dbReference type="Proteomes" id="UP001151760"/>
    </source>
</evidence>
<comment type="caution">
    <text evidence="2">The sequence shown here is derived from an EMBL/GenBank/DDBJ whole genome shotgun (WGS) entry which is preliminary data.</text>
</comment>
<gene>
    <name evidence="2" type="ORF">Tco_1091772</name>
</gene>
<keyword evidence="3" id="KW-1185">Reference proteome</keyword>
<protein>
    <submittedName>
        <fullName evidence="2">Uncharacterized protein</fullName>
    </submittedName>
</protein>
<name>A0ABQ5I965_9ASTR</name>